<dbReference type="PROSITE" id="PS50112">
    <property type="entry name" value="PAS"/>
    <property type="match status" value="5"/>
</dbReference>
<dbReference type="PRINTS" id="PR00344">
    <property type="entry name" value="BCTRLSENSOR"/>
</dbReference>
<dbReference type="eggNOG" id="arCOG02329">
    <property type="taxonomic scope" value="Archaea"/>
</dbReference>
<dbReference type="Pfam" id="PF08447">
    <property type="entry name" value="PAS_3"/>
    <property type="match status" value="1"/>
</dbReference>
<dbReference type="InterPro" id="IPR001610">
    <property type="entry name" value="PAC"/>
</dbReference>
<dbReference type="Pfam" id="PF00512">
    <property type="entry name" value="HisKA"/>
    <property type="match status" value="1"/>
</dbReference>
<dbReference type="eggNOG" id="arCOG02358">
    <property type="taxonomic scope" value="Archaea"/>
</dbReference>
<dbReference type="Gene3D" id="3.30.450.40">
    <property type="match status" value="1"/>
</dbReference>
<dbReference type="eggNOG" id="arCOG02334">
    <property type="taxonomic scope" value="Archaea"/>
</dbReference>
<dbReference type="InterPro" id="IPR035965">
    <property type="entry name" value="PAS-like_dom_sf"/>
</dbReference>
<dbReference type="Gene3D" id="3.30.565.10">
    <property type="entry name" value="Histidine kinase-like ATPase, C-terminal domain"/>
    <property type="match status" value="1"/>
</dbReference>
<dbReference type="InterPro" id="IPR036097">
    <property type="entry name" value="HisK_dim/P_sf"/>
</dbReference>
<dbReference type="InterPro" id="IPR036890">
    <property type="entry name" value="HATPase_C_sf"/>
</dbReference>
<dbReference type="SUPFAM" id="SSF47384">
    <property type="entry name" value="Homodimeric domain of signal transducing histidine kinase"/>
    <property type="match status" value="1"/>
</dbReference>
<dbReference type="eggNOG" id="arCOG06712">
    <property type="taxonomic scope" value="Archaea"/>
</dbReference>
<dbReference type="STRING" id="1227488.C477_09769"/>
<dbReference type="Proteomes" id="UP000011657">
    <property type="component" value="Unassembled WGS sequence"/>
</dbReference>
<feature type="domain" description="PAS" evidence="7">
    <location>
        <begin position="688"/>
        <end position="764"/>
    </location>
</feature>
<name>M0C679_9EURY</name>
<dbReference type="PROSITE" id="PS50109">
    <property type="entry name" value="HIS_KIN"/>
    <property type="match status" value="1"/>
</dbReference>
<dbReference type="InterPro" id="IPR003594">
    <property type="entry name" value="HATPase_dom"/>
</dbReference>
<keyword evidence="5 9" id="KW-0418">Kinase</keyword>
<dbReference type="InterPro" id="IPR000014">
    <property type="entry name" value="PAS"/>
</dbReference>
<evidence type="ECO:0000259" key="6">
    <source>
        <dbReference type="PROSITE" id="PS50109"/>
    </source>
</evidence>
<dbReference type="InterPro" id="IPR003018">
    <property type="entry name" value="GAF"/>
</dbReference>
<dbReference type="SUPFAM" id="SSF55785">
    <property type="entry name" value="PYP-like sensor domain (PAS domain)"/>
    <property type="match status" value="6"/>
</dbReference>
<dbReference type="FunFam" id="3.30.565.10:FF:000006">
    <property type="entry name" value="Sensor histidine kinase WalK"/>
    <property type="match status" value="1"/>
</dbReference>
<dbReference type="Pfam" id="PF08448">
    <property type="entry name" value="PAS_4"/>
    <property type="match status" value="5"/>
</dbReference>
<dbReference type="Gene3D" id="1.10.287.130">
    <property type="match status" value="1"/>
</dbReference>
<dbReference type="SMART" id="SM00091">
    <property type="entry name" value="PAS"/>
    <property type="match status" value="6"/>
</dbReference>
<feature type="domain" description="PAS" evidence="7">
    <location>
        <begin position="21"/>
        <end position="91"/>
    </location>
</feature>
<dbReference type="PANTHER" id="PTHR43304:SF1">
    <property type="entry name" value="PAC DOMAIN-CONTAINING PROTEIN"/>
    <property type="match status" value="1"/>
</dbReference>
<proteinExistence type="predicted"/>
<comment type="catalytic activity">
    <reaction evidence="1">
        <text>ATP + protein L-histidine = ADP + protein N-phospho-L-histidine.</text>
        <dbReference type="EC" id="2.7.13.3"/>
    </reaction>
</comment>
<dbReference type="RefSeq" id="WP_008894257.1">
    <property type="nucleotide sequence ID" value="NZ_AOIS01000034.1"/>
</dbReference>
<feature type="domain" description="PAC" evidence="8">
    <location>
        <begin position="514"/>
        <end position="572"/>
    </location>
</feature>
<dbReference type="InterPro" id="IPR013656">
    <property type="entry name" value="PAS_4"/>
</dbReference>
<feature type="domain" description="PAS" evidence="7">
    <location>
        <begin position="151"/>
        <end position="196"/>
    </location>
</feature>
<dbReference type="CDD" id="cd00082">
    <property type="entry name" value="HisKA"/>
    <property type="match status" value="1"/>
</dbReference>
<dbReference type="GO" id="GO:0000155">
    <property type="term" value="F:phosphorelay sensor kinase activity"/>
    <property type="evidence" value="ECO:0007669"/>
    <property type="project" value="InterPro"/>
</dbReference>
<keyword evidence="10" id="KW-1185">Reference proteome</keyword>
<dbReference type="NCBIfam" id="TIGR00229">
    <property type="entry name" value="sensory_box"/>
    <property type="match status" value="6"/>
</dbReference>
<evidence type="ECO:0000256" key="1">
    <source>
        <dbReference type="ARBA" id="ARBA00000085"/>
    </source>
</evidence>
<keyword evidence="4" id="KW-0808">Transferase</keyword>
<feature type="domain" description="PAC" evidence="8">
    <location>
        <begin position="762"/>
        <end position="813"/>
    </location>
</feature>
<dbReference type="SMART" id="SM00387">
    <property type="entry name" value="HATPase_c"/>
    <property type="match status" value="1"/>
</dbReference>
<dbReference type="InterPro" id="IPR003661">
    <property type="entry name" value="HisK_dim/P_dom"/>
</dbReference>
<dbReference type="Pfam" id="PF13185">
    <property type="entry name" value="GAF_2"/>
    <property type="match status" value="1"/>
</dbReference>
<dbReference type="Gene3D" id="3.30.450.20">
    <property type="entry name" value="PAS domain"/>
    <property type="match status" value="6"/>
</dbReference>
<evidence type="ECO:0000256" key="4">
    <source>
        <dbReference type="ARBA" id="ARBA00022679"/>
    </source>
</evidence>
<keyword evidence="3" id="KW-0597">Phosphoprotein</keyword>
<evidence type="ECO:0000256" key="3">
    <source>
        <dbReference type="ARBA" id="ARBA00022553"/>
    </source>
</evidence>
<protein>
    <recommendedName>
        <fullName evidence="2">histidine kinase</fullName>
        <ecNumber evidence="2">2.7.13.3</ecNumber>
    </recommendedName>
</protein>
<reference evidence="9 10" key="1">
    <citation type="journal article" date="2014" name="PLoS Genet.">
        <title>Phylogenetically driven sequencing of extremely halophilic archaea reveals strategies for static and dynamic osmo-response.</title>
        <authorList>
            <person name="Becker E.A."/>
            <person name="Seitzer P.M."/>
            <person name="Tritt A."/>
            <person name="Larsen D."/>
            <person name="Krusor M."/>
            <person name="Yao A.I."/>
            <person name="Wu D."/>
            <person name="Madern D."/>
            <person name="Eisen J.A."/>
            <person name="Darling A.E."/>
            <person name="Facciotti M.T."/>
        </authorList>
    </citation>
    <scope>NUCLEOTIDE SEQUENCE [LARGE SCALE GENOMIC DNA]</scope>
    <source>
        <strain evidence="9 10">JCM 13891</strain>
    </source>
</reference>
<dbReference type="SUPFAM" id="SSF55874">
    <property type="entry name" value="ATPase domain of HSP90 chaperone/DNA topoisomerase II/histidine kinase"/>
    <property type="match status" value="1"/>
</dbReference>
<evidence type="ECO:0000256" key="2">
    <source>
        <dbReference type="ARBA" id="ARBA00012438"/>
    </source>
</evidence>
<dbReference type="eggNOG" id="arCOG06918">
    <property type="taxonomic scope" value="Archaea"/>
</dbReference>
<dbReference type="OrthoDB" id="106630at2157"/>
<dbReference type="SUPFAM" id="SSF55781">
    <property type="entry name" value="GAF domain-like"/>
    <property type="match status" value="1"/>
</dbReference>
<organism evidence="9 10">
    <name type="scientific">Haloterrigena salina JCM 13891</name>
    <dbReference type="NCBI Taxonomy" id="1227488"/>
    <lineage>
        <taxon>Archaea</taxon>
        <taxon>Methanobacteriati</taxon>
        <taxon>Methanobacteriota</taxon>
        <taxon>Stenosarchaea group</taxon>
        <taxon>Halobacteria</taxon>
        <taxon>Halobacteriales</taxon>
        <taxon>Natrialbaceae</taxon>
        <taxon>Haloterrigena</taxon>
    </lineage>
</organism>
<feature type="domain" description="Histidine kinase" evidence="6">
    <location>
        <begin position="945"/>
        <end position="1182"/>
    </location>
</feature>
<dbReference type="PANTHER" id="PTHR43304">
    <property type="entry name" value="PHYTOCHROME-LIKE PROTEIN CPH1"/>
    <property type="match status" value="1"/>
</dbReference>
<dbReference type="CDD" id="cd00130">
    <property type="entry name" value="PAS"/>
    <property type="match status" value="5"/>
</dbReference>
<dbReference type="EC" id="2.7.13.3" evidence="2"/>
<evidence type="ECO:0000259" key="7">
    <source>
        <dbReference type="PROSITE" id="PS50112"/>
    </source>
</evidence>
<dbReference type="AlphaFoldDB" id="M0C679"/>
<evidence type="ECO:0000256" key="5">
    <source>
        <dbReference type="ARBA" id="ARBA00022777"/>
    </source>
</evidence>
<dbReference type="SMART" id="SM00086">
    <property type="entry name" value="PAC"/>
    <property type="match status" value="4"/>
</dbReference>
<dbReference type="SMART" id="SM00388">
    <property type="entry name" value="HisKA"/>
    <property type="match status" value="1"/>
</dbReference>
<accession>M0C679</accession>
<dbReference type="PROSITE" id="PS50113">
    <property type="entry name" value="PAC"/>
    <property type="match status" value="4"/>
</dbReference>
<gene>
    <name evidence="9" type="ORF">C477_09769</name>
</gene>
<evidence type="ECO:0000313" key="9">
    <source>
        <dbReference type="EMBL" id="ELZ18791.1"/>
    </source>
</evidence>
<dbReference type="InterPro" id="IPR052162">
    <property type="entry name" value="Sensor_kinase/Photoreceptor"/>
</dbReference>
<evidence type="ECO:0000259" key="8">
    <source>
        <dbReference type="PROSITE" id="PS50113"/>
    </source>
</evidence>
<dbReference type="InterPro" id="IPR013655">
    <property type="entry name" value="PAS_fold_3"/>
</dbReference>
<feature type="domain" description="PAS" evidence="7">
    <location>
        <begin position="438"/>
        <end position="490"/>
    </location>
</feature>
<sequence length="1186" mass="134242">MSDRAGERGGDFWDDADETTALQRYRTLVNTIDDGLYQLDADGTVVAVNDVIVDRTGYARDELIGHHVSRILDANDIERIEREIQEGLSADRDAAGVFEVAIETADGDRVPTELRVNPLLEDGEFRGTVGVARDVSDLERSRERAETAMESYETITTVLDEADVGVFILDDSFDVAWADETAGEYFGFDRDAVIGRDKRELIDETIRHRVADGDAFADTVLATYEDNSYDERFDCHVTADSDGEERWLEHRSRPIESGRYAGGRIELYYDVTDRHRRATQLRRLNEAVSEWLEESSREAVAERASDHLRDILGMTLNGIYIYDDEATALRPASWTEATERLLGDLPTFEPNEGIAWRVFESGEPAFHADVSAAPDAYDPDTPIGSEMVLPIGDHGVAFISSAERGAFDEGDRMLARIVASSLEATFDRLRHERCLERERDLTDRILDTIPVGGLVLDADGEITRINDRAVELLGVEKPETFSREDRLLYDENGRRLSAEEYPSSRAFATGEPIYDRVLRVERPEGDEDGDGERHWLSVSAAPIADDDGTIDRVVTAAEDVTDLKERERALESELREVFGRVSDAFYAVDEEYRFTHVNERAAALLGVPEDELLGRRLGEVYPESAELERVRDRFDEAMETQESTGLEHYSDLLGFWIEATVYPSESGVSVYFRDVTGRKEREQELRESEAKFRTLAENLDEIVWMSTPDTEEVLYINPVYEDVWGRSCESLYDDPYSFLEAVHPDDRARVREAYAALPETVYDEEFRVVRPDGAVRWVHAQAVPVRNDGEIVRVVGIATDVTERRAYRRKLETSERRHRTLVENFPDGAVALYDDDLEYTAIGGQYFDEAGIDPDERLGNNVADVYPDHLVAELEPKFRAAFDGEEREFEVELNDRYLRVHVVPVENAAGEIYAGMIVAQDITERRAYRRKLEESNERLQQFAYAVSHDLQEPLRMITSYLQLLESRYEDELDEDAAEFIDFAVDGADRMKAMIEGLLEYSRVTTRGDPLDPVDLERVVDEALADLQFRIEDENAEIETGPLPRVEGDIDQLRQVFQNLLDNAIEYSGDEPPRIEITAERREAGHAAADGSAEPQPRADGIAAERDDEWVISVTDEGIGIDPEDTDRIFEVFERLHTREEHEGTGIGLALCQRIVERHGGEIWVDAEPGEGATFSFTLPAVDETDE</sequence>
<dbReference type="Pfam" id="PF02518">
    <property type="entry name" value="HATPase_c"/>
    <property type="match status" value="1"/>
</dbReference>
<dbReference type="InterPro" id="IPR005467">
    <property type="entry name" value="His_kinase_dom"/>
</dbReference>
<feature type="domain" description="PAS" evidence="7">
    <location>
        <begin position="570"/>
        <end position="641"/>
    </location>
</feature>
<dbReference type="PATRIC" id="fig|1227488.3.peg.1927"/>
<dbReference type="InterPro" id="IPR000700">
    <property type="entry name" value="PAS-assoc_C"/>
</dbReference>
<comment type="caution">
    <text evidence="9">The sequence shown here is derived from an EMBL/GenBank/DDBJ whole genome shotgun (WGS) entry which is preliminary data.</text>
</comment>
<dbReference type="InterPro" id="IPR004358">
    <property type="entry name" value="Sig_transdc_His_kin-like_C"/>
</dbReference>
<dbReference type="eggNOG" id="arCOG06192">
    <property type="taxonomic scope" value="Archaea"/>
</dbReference>
<feature type="domain" description="PAC" evidence="8">
    <location>
        <begin position="96"/>
        <end position="147"/>
    </location>
</feature>
<dbReference type="InterPro" id="IPR029016">
    <property type="entry name" value="GAF-like_dom_sf"/>
</dbReference>
<dbReference type="EMBL" id="AOIS01000034">
    <property type="protein sequence ID" value="ELZ18791.1"/>
    <property type="molecule type" value="Genomic_DNA"/>
</dbReference>
<evidence type="ECO:0000313" key="10">
    <source>
        <dbReference type="Proteomes" id="UP000011657"/>
    </source>
</evidence>
<feature type="domain" description="PAC" evidence="8">
    <location>
        <begin position="872"/>
        <end position="934"/>
    </location>
</feature>
<dbReference type="SMART" id="SM00065">
    <property type="entry name" value="GAF"/>
    <property type="match status" value="1"/>
</dbReference>